<evidence type="ECO:0000256" key="3">
    <source>
        <dbReference type="ARBA" id="ARBA00022723"/>
    </source>
</evidence>
<dbReference type="Gene3D" id="3.20.20.80">
    <property type="entry name" value="Glycosidases"/>
    <property type="match status" value="1"/>
</dbReference>
<dbReference type="SMART" id="SM00642">
    <property type="entry name" value="Aamy"/>
    <property type="match status" value="1"/>
</dbReference>
<feature type="domain" description="Glycosyl hydrolase family 13 catalytic" evidence="7">
    <location>
        <begin position="41"/>
        <end position="429"/>
    </location>
</feature>
<dbReference type="PANTHER" id="PTHR43447">
    <property type="entry name" value="ALPHA-AMYLASE"/>
    <property type="match status" value="1"/>
</dbReference>
<dbReference type="Gene3D" id="2.60.40.1180">
    <property type="entry name" value="Golgi alpha-mannosidase II"/>
    <property type="match status" value="1"/>
</dbReference>
<dbReference type="GO" id="GO:0005975">
    <property type="term" value="P:carbohydrate metabolic process"/>
    <property type="evidence" value="ECO:0007669"/>
    <property type="project" value="InterPro"/>
</dbReference>
<comment type="caution">
    <text evidence="8">The sequence shown here is derived from an EMBL/GenBank/DDBJ whole genome shotgun (WGS) entry which is preliminary data.</text>
</comment>
<keyword evidence="5" id="KW-0119">Carbohydrate metabolism</keyword>
<gene>
    <name evidence="8" type="ORF">SI65_05393</name>
</gene>
<evidence type="ECO:0000256" key="5">
    <source>
        <dbReference type="ARBA" id="ARBA00023277"/>
    </source>
</evidence>
<dbReference type="EMBL" id="JXNT01000005">
    <property type="protein sequence ID" value="ODM18776.1"/>
    <property type="molecule type" value="Genomic_DNA"/>
</dbReference>
<accession>A0A1E3BEH1</accession>
<protein>
    <recommendedName>
        <fullName evidence="7">Glycosyl hydrolase family 13 catalytic domain-containing protein</fullName>
    </recommendedName>
</protein>
<dbReference type="CDD" id="cd11318">
    <property type="entry name" value="AmyAc_bac_fung_AmyA"/>
    <property type="match status" value="1"/>
</dbReference>
<evidence type="ECO:0000259" key="7">
    <source>
        <dbReference type="SMART" id="SM00642"/>
    </source>
</evidence>
<dbReference type="Pfam" id="PF00128">
    <property type="entry name" value="Alpha-amylase"/>
    <property type="match status" value="1"/>
</dbReference>
<dbReference type="AlphaFoldDB" id="A0A1E3BEH1"/>
<reference evidence="8 9" key="1">
    <citation type="journal article" date="2016" name="BMC Genomics">
        <title>Comparative genomic and transcriptomic analyses of the Fuzhuan brick tea-fermentation fungus Aspergillus cristatus.</title>
        <authorList>
            <person name="Ge Y."/>
            <person name="Wang Y."/>
            <person name="Liu Y."/>
            <person name="Tan Y."/>
            <person name="Ren X."/>
            <person name="Zhang X."/>
            <person name="Hyde K.D."/>
            <person name="Liu Y."/>
            <person name="Liu Z."/>
        </authorList>
    </citation>
    <scope>NUCLEOTIDE SEQUENCE [LARGE SCALE GENOMIC DNA]</scope>
    <source>
        <strain evidence="8 9">GZAAS20.1005</strain>
    </source>
</reference>
<dbReference type="GO" id="GO:0004553">
    <property type="term" value="F:hydrolase activity, hydrolyzing O-glycosyl compounds"/>
    <property type="evidence" value="ECO:0007669"/>
    <property type="project" value="InterPro"/>
</dbReference>
<keyword evidence="9" id="KW-1185">Reference proteome</keyword>
<dbReference type="NCBIfam" id="NF006968">
    <property type="entry name" value="PRK09441.1-1"/>
    <property type="match status" value="1"/>
</dbReference>
<keyword evidence="6" id="KW-0326">Glycosidase</keyword>
<name>A0A1E3BEH1_ASPCR</name>
<evidence type="ECO:0000256" key="1">
    <source>
        <dbReference type="ARBA" id="ARBA00001913"/>
    </source>
</evidence>
<proteinExistence type="inferred from homology"/>
<dbReference type="OrthoDB" id="550577at2759"/>
<dbReference type="Proteomes" id="UP000094569">
    <property type="component" value="Unassembled WGS sequence"/>
</dbReference>
<dbReference type="InterPro" id="IPR013776">
    <property type="entry name" value="A-amylase_thermo"/>
</dbReference>
<evidence type="ECO:0000313" key="9">
    <source>
        <dbReference type="Proteomes" id="UP000094569"/>
    </source>
</evidence>
<comment type="similarity">
    <text evidence="2">Belongs to the glycosyl hydrolase 13 family.</text>
</comment>
<sequence>MPECLVSDSSPMKNEEQKWKEIEEAAEHLDQMPSWDSADNTLMMQAFEWHVPDDQAHWRRLHNLLPSLKDIGVDNIWIPPGCKAMSPSGNGYDIYDLYDLGEFDQKGSRATKWGTKEELLDLIWLAQDLGVGVYWDAVLNHKAAADYPERFSAVRVDPEERNIDISQPEEVEGWVGYNFPGRGETYSSMKYHWYHFSGIDWDDSRKKSAIYKIVGPDKGWAQDVSDENGNYDFLMFADLDYSNAEVRDDVLRWGEWIGTELPLSGMRLDAVKHYSAAFQRGFIDHIRSTVGPEWFIIGEYWKGEVDVLLKYLEEMRYRLSLFDAPLVYRFSSISRTKRGDMRTVFDGTLVQSKPDHAVTFVTNHDTQPGQSLEAPVASFFKPLAYALILLRSQGQPCIFYGDLYGMKEDVENPLTPACNGKLPILTKARKLYAYGEQRDYFDSRNCIGFVRYGNLHHPSGLACVMSNAEAFEKRMYVGRKHAGEVWSDILEWYPGTVTIDRHGYGDFPVAGMSVSVWVNVEAEGRDGLDACLYVAFPHIPRAFGSG</sequence>
<evidence type="ECO:0000256" key="2">
    <source>
        <dbReference type="ARBA" id="ARBA00008061"/>
    </source>
</evidence>
<dbReference type="InterPro" id="IPR013780">
    <property type="entry name" value="Glyco_hydro_b"/>
</dbReference>
<evidence type="ECO:0000313" key="8">
    <source>
        <dbReference type="EMBL" id="ODM18776.1"/>
    </source>
</evidence>
<dbReference type="STRING" id="573508.A0A1E3BEH1"/>
<dbReference type="SUPFAM" id="SSF51445">
    <property type="entry name" value="(Trans)glycosidases"/>
    <property type="match status" value="1"/>
</dbReference>
<comment type="cofactor">
    <cofactor evidence="1">
        <name>Ca(2+)</name>
        <dbReference type="ChEBI" id="CHEBI:29108"/>
    </cofactor>
</comment>
<dbReference type="InterPro" id="IPR017853">
    <property type="entry name" value="GH"/>
</dbReference>
<organism evidence="8 9">
    <name type="scientific">Aspergillus cristatus</name>
    <name type="common">Chinese Fuzhuan brick tea-fermentation fungus</name>
    <name type="synonym">Eurotium cristatum</name>
    <dbReference type="NCBI Taxonomy" id="573508"/>
    <lineage>
        <taxon>Eukaryota</taxon>
        <taxon>Fungi</taxon>
        <taxon>Dikarya</taxon>
        <taxon>Ascomycota</taxon>
        <taxon>Pezizomycotina</taxon>
        <taxon>Eurotiomycetes</taxon>
        <taxon>Eurotiomycetidae</taxon>
        <taxon>Eurotiales</taxon>
        <taxon>Aspergillaceae</taxon>
        <taxon>Aspergillus</taxon>
        <taxon>Aspergillus subgen. Aspergillus</taxon>
    </lineage>
</organism>
<dbReference type="InterPro" id="IPR006047">
    <property type="entry name" value="GH13_cat_dom"/>
</dbReference>
<dbReference type="GO" id="GO:0005509">
    <property type="term" value="F:calcium ion binding"/>
    <property type="evidence" value="ECO:0007669"/>
    <property type="project" value="InterPro"/>
</dbReference>
<dbReference type="Gene3D" id="2.40.30.140">
    <property type="match status" value="1"/>
</dbReference>
<evidence type="ECO:0000256" key="6">
    <source>
        <dbReference type="ARBA" id="ARBA00023295"/>
    </source>
</evidence>
<evidence type="ECO:0000256" key="4">
    <source>
        <dbReference type="ARBA" id="ARBA00022801"/>
    </source>
</evidence>
<dbReference type="PIRSF" id="PIRSF001021">
    <property type="entry name" value="Alph-amls_thrmst"/>
    <property type="match status" value="1"/>
</dbReference>
<keyword evidence="3" id="KW-0479">Metal-binding</keyword>
<dbReference type="NCBIfam" id="NF006969">
    <property type="entry name" value="PRK09441.1-2"/>
    <property type="match status" value="1"/>
</dbReference>
<dbReference type="SUPFAM" id="SSF51011">
    <property type="entry name" value="Glycosyl hydrolase domain"/>
    <property type="match status" value="1"/>
</dbReference>
<dbReference type="VEuPathDB" id="FungiDB:SI65_05393"/>
<keyword evidence="4" id="KW-0378">Hydrolase</keyword>